<comment type="caution">
    <text evidence="1">The sequence shown here is derived from an EMBL/GenBank/DDBJ whole genome shotgun (WGS) entry which is preliminary data.</text>
</comment>
<protein>
    <submittedName>
        <fullName evidence="1">Uncharacterized protein</fullName>
    </submittedName>
</protein>
<gene>
    <name evidence="1" type="ORF">Zm00014a_022104</name>
</gene>
<dbReference type="Proteomes" id="UP000251960">
    <property type="component" value="Chromosome 2"/>
</dbReference>
<accession>A0A3L6FUE0</accession>
<organism evidence="1">
    <name type="scientific">Zea mays</name>
    <name type="common">Maize</name>
    <dbReference type="NCBI Taxonomy" id="4577"/>
    <lineage>
        <taxon>Eukaryota</taxon>
        <taxon>Viridiplantae</taxon>
        <taxon>Streptophyta</taxon>
        <taxon>Embryophyta</taxon>
        <taxon>Tracheophyta</taxon>
        <taxon>Spermatophyta</taxon>
        <taxon>Magnoliopsida</taxon>
        <taxon>Liliopsida</taxon>
        <taxon>Poales</taxon>
        <taxon>Poaceae</taxon>
        <taxon>PACMAD clade</taxon>
        <taxon>Panicoideae</taxon>
        <taxon>Andropogonodae</taxon>
        <taxon>Andropogoneae</taxon>
        <taxon>Tripsacinae</taxon>
        <taxon>Zea</taxon>
    </lineage>
</organism>
<proteinExistence type="predicted"/>
<dbReference type="AlphaFoldDB" id="A0A3L6FUE0"/>
<reference evidence="1" key="1">
    <citation type="journal article" date="2018" name="Nat. Genet.">
        <title>Extensive intraspecific gene order and gene structural variations between Mo17 and other maize genomes.</title>
        <authorList>
            <person name="Sun S."/>
            <person name="Zhou Y."/>
            <person name="Chen J."/>
            <person name="Shi J."/>
            <person name="Zhao H."/>
            <person name="Zhao H."/>
            <person name="Song W."/>
            <person name="Zhang M."/>
            <person name="Cui Y."/>
            <person name="Dong X."/>
            <person name="Liu H."/>
            <person name="Ma X."/>
            <person name="Jiao Y."/>
            <person name="Wang B."/>
            <person name="Wei X."/>
            <person name="Stein J.C."/>
            <person name="Glaubitz J.C."/>
            <person name="Lu F."/>
            <person name="Yu G."/>
            <person name="Liang C."/>
            <person name="Fengler K."/>
            <person name="Li B."/>
            <person name="Rafalski A."/>
            <person name="Schnable P.S."/>
            <person name="Ware D.H."/>
            <person name="Buckler E.S."/>
            <person name="Lai J."/>
        </authorList>
    </citation>
    <scope>NUCLEOTIDE SEQUENCE [LARGE SCALE GENOMIC DNA]</scope>
    <source>
        <tissue evidence="1">Seedling</tissue>
    </source>
</reference>
<sequence>MFNRLMVIVGKIRGLGGQDINDHKVVKIMLEV</sequence>
<evidence type="ECO:0000313" key="1">
    <source>
        <dbReference type="EMBL" id="PWZ38472.1"/>
    </source>
</evidence>
<dbReference type="EMBL" id="NCVQ01000003">
    <property type="protein sequence ID" value="PWZ38472.1"/>
    <property type="molecule type" value="Genomic_DNA"/>
</dbReference>
<name>A0A3L6FUE0_MAIZE</name>